<reference evidence="13" key="3">
    <citation type="submission" date="2025-09" db="UniProtKB">
        <authorList>
            <consortium name="Ensembl"/>
        </authorList>
    </citation>
    <scope>IDENTIFICATION</scope>
</reference>
<dbReference type="PANTHER" id="PTHR24062">
    <property type="entry name" value="VOMERONASAL TYPE-1 RECEPTOR"/>
    <property type="match status" value="1"/>
</dbReference>
<keyword evidence="4 11" id="KW-0589">Pheromone response</keyword>
<feature type="transmembrane region" description="Helical" evidence="11">
    <location>
        <begin position="12"/>
        <end position="32"/>
    </location>
</feature>
<evidence type="ECO:0000256" key="8">
    <source>
        <dbReference type="ARBA" id="ARBA00023136"/>
    </source>
</evidence>
<dbReference type="Pfam" id="PF03402">
    <property type="entry name" value="V1R"/>
    <property type="match status" value="1"/>
</dbReference>
<keyword evidence="6 11" id="KW-1133">Transmembrane helix</keyword>
<dbReference type="PROSITE" id="PS50262">
    <property type="entry name" value="G_PROTEIN_RECEP_F1_2"/>
    <property type="match status" value="1"/>
</dbReference>
<comment type="similarity">
    <text evidence="2 11">Belongs to the G-protein coupled receptor 1 family.</text>
</comment>
<evidence type="ECO:0000256" key="4">
    <source>
        <dbReference type="ARBA" id="ARBA00022507"/>
    </source>
</evidence>
<organism evidence="13 14">
    <name type="scientific">Erpetoichthys calabaricus</name>
    <name type="common">Rope fish</name>
    <name type="synonym">Calamoichthys calabaricus</name>
    <dbReference type="NCBI Taxonomy" id="27687"/>
    <lineage>
        <taxon>Eukaryota</taxon>
        <taxon>Metazoa</taxon>
        <taxon>Chordata</taxon>
        <taxon>Craniata</taxon>
        <taxon>Vertebrata</taxon>
        <taxon>Euteleostomi</taxon>
        <taxon>Actinopterygii</taxon>
        <taxon>Polypteriformes</taxon>
        <taxon>Polypteridae</taxon>
        <taxon>Erpetoichthys</taxon>
    </lineage>
</organism>
<protein>
    <recommendedName>
        <fullName evidence="11">Vomeronasal type-1 receptor</fullName>
    </recommendedName>
</protein>
<evidence type="ECO:0000256" key="5">
    <source>
        <dbReference type="ARBA" id="ARBA00022692"/>
    </source>
</evidence>
<reference evidence="13" key="1">
    <citation type="submission" date="2021-06" db="EMBL/GenBank/DDBJ databases">
        <authorList>
            <consortium name="Wellcome Sanger Institute Data Sharing"/>
        </authorList>
    </citation>
    <scope>NUCLEOTIDE SEQUENCE [LARGE SCALE GENOMIC DNA]</scope>
</reference>
<keyword evidence="3 11" id="KW-1003">Cell membrane</keyword>
<keyword evidence="10 11" id="KW-0807">Transducer</keyword>
<dbReference type="InterPro" id="IPR004072">
    <property type="entry name" value="Vmron_rcpt_1"/>
</dbReference>
<evidence type="ECO:0000313" key="14">
    <source>
        <dbReference type="Proteomes" id="UP000694620"/>
    </source>
</evidence>
<dbReference type="Proteomes" id="UP000694620">
    <property type="component" value="Chromosome 3"/>
</dbReference>
<dbReference type="SUPFAM" id="SSF81321">
    <property type="entry name" value="Family A G protein-coupled receptor-like"/>
    <property type="match status" value="1"/>
</dbReference>
<feature type="domain" description="G-protein coupled receptors family 1 profile" evidence="12">
    <location>
        <begin position="22"/>
        <end position="285"/>
    </location>
</feature>
<name>A0A8C4SZ84_ERPCA</name>
<evidence type="ECO:0000256" key="9">
    <source>
        <dbReference type="ARBA" id="ARBA00023170"/>
    </source>
</evidence>
<dbReference type="GeneTree" id="ENSGT01030000234553"/>
<feature type="transmembrane region" description="Helical" evidence="11">
    <location>
        <begin position="269"/>
        <end position="288"/>
    </location>
</feature>
<proteinExistence type="inferred from homology"/>
<evidence type="ECO:0000256" key="10">
    <source>
        <dbReference type="ARBA" id="ARBA00023224"/>
    </source>
</evidence>
<sequence>MDTRTAVEAAGFLLMSIVSIPANLIIICSFLLTADKLLTADTIHCHLALVNLMMAFTRSVPQTLNAFGLRPQLSDVGCKLIFLTFRSSRGLSISFTCLLSTYQAVLVSPATSWLAPLKTKIPQYLLYIIGFLYVLYCTTDISTCIHIVSSFVNNTIPPYTFNLGYCFAPYPSFTAYVGIGLGVMLRDLAFIILMAVMSGYILCLLYQHHKKVKGLRSSERSQPRGRAETRASRAVVTLVVLYVIFFGVDNVIWIYSLTFLRVSPIISNIRVFFSILYSSLCPAVVISTNPKVKARLMRVQVKRTNMNTLSSKV</sequence>
<evidence type="ECO:0000313" key="13">
    <source>
        <dbReference type="Ensembl" id="ENSECRP00000023074.1"/>
    </source>
</evidence>
<dbReference type="AlphaFoldDB" id="A0A8C4SZ84"/>
<dbReference type="Ensembl" id="ENSECRT00000023572.1">
    <property type="protein sequence ID" value="ENSECRP00000023074.1"/>
    <property type="gene ID" value="ENSECRG00000015615.1"/>
</dbReference>
<keyword evidence="7 11" id="KW-0297">G-protein coupled receptor</keyword>
<feature type="transmembrane region" description="Helical" evidence="11">
    <location>
        <begin position="93"/>
        <end position="117"/>
    </location>
</feature>
<keyword evidence="14" id="KW-1185">Reference proteome</keyword>
<evidence type="ECO:0000256" key="1">
    <source>
        <dbReference type="ARBA" id="ARBA00004651"/>
    </source>
</evidence>
<feature type="transmembrane region" description="Helical" evidence="11">
    <location>
        <begin position="124"/>
        <end position="148"/>
    </location>
</feature>
<dbReference type="GO" id="GO:0005886">
    <property type="term" value="C:plasma membrane"/>
    <property type="evidence" value="ECO:0007669"/>
    <property type="project" value="UniProtKB-SubCell"/>
</dbReference>
<comment type="subcellular location">
    <subcellularLocation>
        <location evidence="1 11">Cell membrane</location>
        <topology evidence="1 11">Multi-pass membrane protein</topology>
    </subcellularLocation>
</comment>
<evidence type="ECO:0000256" key="3">
    <source>
        <dbReference type="ARBA" id="ARBA00022475"/>
    </source>
</evidence>
<reference evidence="13" key="2">
    <citation type="submission" date="2025-08" db="UniProtKB">
        <authorList>
            <consortium name="Ensembl"/>
        </authorList>
    </citation>
    <scope>IDENTIFICATION</scope>
</reference>
<evidence type="ECO:0000256" key="7">
    <source>
        <dbReference type="ARBA" id="ARBA00023040"/>
    </source>
</evidence>
<keyword evidence="9 11" id="KW-0675">Receptor</keyword>
<feature type="transmembrane region" description="Helical" evidence="11">
    <location>
        <begin position="188"/>
        <end position="206"/>
    </location>
</feature>
<dbReference type="GO" id="GO:0016503">
    <property type="term" value="F:pheromone receptor activity"/>
    <property type="evidence" value="ECO:0007669"/>
    <property type="project" value="InterPro"/>
</dbReference>
<dbReference type="InterPro" id="IPR017452">
    <property type="entry name" value="GPCR_Rhodpsn_7TM"/>
</dbReference>
<evidence type="ECO:0000256" key="11">
    <source>
        <dbReference type="RuleBase" id="RU364061"/>
    </source>
</evidence>
<evidence type="ECO:0000259" key="12">
    <source>
        <dbReference type="PROSITE" id="PS50262"/>
    </source>
</evidence>
<feature type="transmembrane region" description="Helical" evidence="11">
    <location>
        <begin position="234"/>
        <end position="257"/>
    </location>
</feature>
<keyword evidence="5 11" id="KW-0812">Transmembrane</keyword>
<accession>A0A8C4SZ84</accession>
<evidence type="ECO:0000256" key="6">
    <source>
        <dbReference type="ARBA" id="ARBA00022989"/>
    </source>
</evidence>
<dbReference type="GO" id="GO:0019236">
    <property type="term" value="P:response to pheromone"/>
    <property type="evidence" value="ECO:0007669"/>
    <property type="project" value="UniProtKB-KW"/>
</dbReference>
<dbReference type="Gene3D" id="1.20.1070.10">
    <property type="entry name" value="Rhodopsin 7-helix transmembrane proteins"/>
    <property type="match status" value="1"/>
</dbReference>
<keyword evidence="8 11" id="KW-0472">Membrane</keyword>
<evidence type="ECO:0000256" key="2">
    <source>
        <dbReference type="ARBA" id="ARBA00010663"/>
    </source>
</evidence>